<gene>
    <name evidence="1" type="ORF">GLOIN_2v1502973</name>
</gene>
<dbReference type="VEuPathDB" id="FungiDB:RhiirFUN_023964"/>
<comment type="caution">
    <text evidence="1">The sequence shown here is derived from an EMBL/GenBank/DDBJ whole genome shotgun (WGS) entry which is preliminary data.</text>
</comment>
<protein>
    <submittedName>
        <fullName evidence="1">Uncharacterized protein</fullName>
    </submittedName>
</protein>
<dbReference type="EMBL" id="AUPC02000008">
    <property type="protein sequence ID" value="POG81838.1"/>
    <property type="molecule type" value="Genomic_DNA"/>
</dbReference>
<accession>A0A2P4QWB1</accession>
<sequence length="114" mass="13839">MNAIMLSYITNRTLIMPPVLINYVPHYHSYYPLSNNLNEMIEAKNYRKNHCSSTTIYDEYDDDNKYCNDKKYSKYDNLTMMNWEDIFDLSEIRKHIKMINRDYNFSLNKLKNTL</sequence>
<reference evidence="1 2" key="1">
    <citation type="journal article" date="2013" name="Proc. Natl. Acad. Sci. U.S.A.">
        <title>Genome of an arbuscular mycorrhizal fungus provides insight into the oldest plant symbiosis.</title>
        <authorList>
            <person name="Tisserant E."/>
            <person name="Malbreil M."/>
            <person name="Kuo A."/>
            <person name="Kohler A."/>
            <person name="Symeonidi A."/>
            <person name="Balestrini R."/>
            <person name="Charron P."/>
            <person name="Duensing N."/>
            <person name="Frei Dit Frey N."/>
            <person name="Gianinazzi-Pearson V."/>
            <person name="Gilbert L.B."/>
            <person name="Handa Y."/>
            <person name="Herr J.R."/>
            <person name="Hijri M."/>
            <person name="Koul R."/>
            <person name="Kawaguchi M."/>
            <person name="Krajinski F."/>
            <person name="Lammers P.J."/>
            <person name="Masclaux F.G."/>
            <person name="Murat C."/>
            <person name="Morin E."/>
            <person name="Ndikumana S."/>
            <person name="Pagni M."/>
            <person name="Petitpierre D."/>
            <person name="Requena N."/>
            <person name="Rosikiewicz P."/>
            <person name="Riley R."/>
            <person name="Saito K."/>
            <person name="San Clemente H."/>
            <person name="Shapiro H."/>
            <person name="van Tuinen D."/>
            <person name="Becard G."/>
            <person name="Bonfante P."/>
            <person name="Paszkowski U."/>
            <person name="Shachar-Hill Y.Y."/>
            <person name="Tuskan G.A."/>
            <person name="Young P.W."/>
            <person name="Sanders I.R."/>
            <person name="Henrissat B."/>
            <person name="Rensing S.A."/>
            <person name="Grigoriev I.V."/>
            <person name="Corradi N."/>
            <person name="Roux C."/>
            <person name="Martin F."/>
        </authorList>
    </citation>
    <scope>NUCLEOTIDE SEQUENCE [LARGE SCALE GENOMIC DNA]</scope>
    <source>
        <strain evidence="1 2">DAOM 197198</strain>
    </source>
</reference>
<proteinExistence type="predicted"/>
<evidence type="ECO:0000313" key="1">
    <source>
        <dbReference type="EMBL" id="POG81838.1"/>
    </source>
</evidence>
<feature type="non-terminal residue" evidence="1">
    <location>
        <position position="114"/>
    </location>
</feature>
<reference evidence="1 2" key="2">
    <citation type="journal article" date="2018" name="New Phytol.">
        <title>High intraspecific genome diversity in the model arbuscular mycorrhizal symbiont Rhizophagus irregularis.</title>
        <authorList>
            <person name="Chen E.C.H."/>
            <person name="Morin E."/>
            <person name="Beaudet D."/>
            <person name="Noel J."/>
            <person name="Yildirir G."/>
            <person name="Ndikumana S."/>
            <person name="Charron P."/>
            <person name="St-Onge C."/>
            <person name="Giorgi J."/>
            <person name="Kruger M."/>
            <person name="Marton T."/>
            <person name="Ropars J."/>
            <person name="Grigoriev I.V."/>
            <person name="Hainaut M."/>
            <person name="Henrissat B."/>
            <person name="Roux C."/>
            <person name="Martin F."/>
            <person name="Corradi N."/>
        </authorList>
    </citation>
    <scope>NUCLEOTIDE SEQUENCE [LARGE SCALE GENOMIC DNA]</scope>
    <source>
        <strain evidence="1 2">DAOM 197198</strain>
    </source>
</reference>
<organism evidence="1 2">
    <name type="scientific">Rhizophagus irregularis (strain DAOM 181602 / DAOM 197198 / MUCL 43194)</name>
    <name type="common">Arbuscular mycorrhizal fungus</name>
    <name type="synonym">Glomus intraradices</name>
    <dbReference type="NCBI Taxonomy" id="747089"/>
    <lineage>
        <taxon>Eukaryota</taxon>
        <taxon>Fungi</taxon>
        <taxon>Fungi incertae sedis</taxon>
        <taxon>Mucoromycota</taxon>
        <taxon>Glomeromycotina</taxon>
        <taxon>Glomeromycetes</taxon>
        <taxon>Glomerales</taxon>
        <taxon>Glomeraceae</taxon>
        <taxon>Rhizophagus</taxon>
    </lineage>
</organism>
<dbReference type="Proteomes" id="UP000018888">
    <property type="component" value="Unassembled WGS sequence"/>
</dbReference>
<name>A0A2P4QWB1_RHIID</name>
<dbReference type="AlphaFoldDB" id="A0A2P4QWB1"/>
<evidence type="ECO:0000313" key="2">
    <source>
        <dbReference type="Proteomes" id="UP000018888"/>
    </source>
</evidence>
<keyword evidence="2" id="KW-1185">Reference proteome</keyword>